<protein>
    <recommendedName>
        <fullName evidence="2">SUF system FeS cluster assembly SufBD core domain-containing protein</fullName>
    </recommendedName>
</protein>
<dbReference type="EMBL" id="BKCJ010382048">
    <property type="protein sequence ID" value="GFA18435.1"/>
    <property type="molecule type" value="Genomic_DNA"/>
</dbReference>
<dbReference type="PANTHER" id="PTHR30508:SF1">
    <property type="entry name" value="UPF0051 PROTEIN ABCI8, CHLOROPLASTIC-RELATED"/>
    <property type="match status" value="1"/>
</dbReference>
<evidence type="ECO:0000259" key="2">
    <source>
        <dbReference type="Pfam" id="PF01458"/>
    </source>
</evidence>
<comment type="caution">
    <text evidence="3">The sequence shown here is derived from an EMBL/GenBank/DDBJ whole genome shotgun (WGS) entry which is preliminary data.</text>
</comment>
<dbReference type="InterPro" id="IPR037284">
    <property type="entry name" value="SUF_FeS_clus_asmbl_SufBD_sf"/>
</dbReference>
<evidence type="ECO:0000313" key="3">
    <source>
        <dbReference type="EMBL" id="GFA18435.1"/>
    </source>
</evidence>
<name>A0A699J7P6_TANCI</name>
<feature type="non-terminal residue" evidence="3">
    <location>
        <position position="1"/>
    </location>
</feature>
<gene>
    <name evidence="3" type="ORF">Tci_590407</name>
</gene>
<dbReference type="InterPro" id="IPR055346">
    <property type="entry name" value="Fe-S_cluster_assembly_SufBD"/>
</dbReference>
<dbReference type="SUPFAM" id="SSF101960">
    <property type="entry name" value="Stabilizer of iron transporter SufD"/>
    <property type="match status" value="1"/>
</dbReference>
<organism evidence="3">
    <name type="scientific">Tanacetum cinerariifolium</name>
    <name type="common">Dalmatian daisy</name>
    <name type="synonym">Chrysanthemum cinerariifolium</name>
    <dbReference type="NCBI Taxonomy" id="118510"/>
    <lineage>
        <taxon>Eukaryota</taxon>
        <taxon>Viridiplantae</taxon>
        <taxon>Streptophyta</taxon>
        <taxon>Embryophyta</taxon>
        <taxon>Tracheophyta</taxon>
        <taxon>Spermatophyta</taxon>
        <taxon>Magnoliopsida</taxon>
        <taxon>eudicotyledons</taxon>
        <taxon>Gunneridae</taxon>
        <taxon>Pentapetalae</taxon>
        <taxon>asterids</taxon>
        <taxon>campanulids</taxon>
        <taxon>Asterales</taxon>
        <taxon>Asteraceae</taxon>
        <taxon>Asteroideae</taxon>
        <taxon>Anthemideae</taxon>
        <taxon>Anthemidinae</taxon>
        <taxon>Tanacetum</taxon>
    </lineage>
</organism>
<dbReference type="InterPro" id="IPR000825">
    <property type="entry name" value="SUF_FeS_clus_asmbl_SufBD_core"/>
</dbReference>
<reference evidence="3" key="1">
    <citation type="journal article" date="2019" name="Sci. Rep.">
        <title>Draft genome of Tanacetum cinerariifolium, the natural source of mosquito coil.</title>
        <authorList>
            <person name="Yamashiro T."/>
            <person name="Shiraishi A."/>
            <person name="Satake H."/>
            <person name="Nakayama K."/>
        </authorList>
    </citation>
    <scope>NUCLEOTIDE SEQUENCE</scope>
</reference>
<feature type="domain" description="SUF system FeS cluster assembly SufBD core" evidence="2">
    <location>
        <begin position="6"/>
        <end position="64"/>
    </location>
</feature>
<proteinExistence type="inferred from homology"/>
<sequence length="89" mass="10491">TNAMEIDQFERTLIMADDKSFVEYLEKCIVPLYDMNQLDAVVVELHCNEEAEIKYLTVQNWYAGNENEKVVRDLEAKGTYHMDLLERLM</sequence>
<accession>A0A699J7P6</accession>
<dbReference type="Pfam" id="PF01458">
    <property type="entry name" value="SUFBD_core"/>
    <property type="match status" value="1"/>
</dbReference>
<comment type="similarity">
    <text evidence="1">Belongs to the iron-sulfur cluster assembly SufBD family.</text>
</comment>
<dbReference type="PANTHER" id="PTHR30508">
    <property type="entry name" value="FES CLUSTER ASSEMBLY PROTEIN SUF"/>
    <property type="match status" value="1"/>
</dbReference>
<evidence type="ECO:0000256" key="1">
    <source>
        <dbReference type="ARBA" id="ARBA00043967"/>
    </source>
</evidence>
<dbReference type="GO" id="GO:0016226">
    <property type="term" value="P:iron-sulfur cluster assembly"/>
    <property type="evidence" value="ECO:0007669"/>
    <property type="project" value="InterPro"/>
</dbReference>
<dbReference type="AlphaFoldDB" id="A0A699J7P6"/>